<comment type="caution">
    <text evidence="1">The sequence shown here is derived from an EMBL/GenBank/DDBJ whole genome shotgun (WGS) entry which is preliminary data.</text>
</comment>
<gene>
    <name evidence="1" type="ORF">PsorP6_009522</name>
</gene>
<protein>
    <submittedName>
        <fullName evidence="1">Uncharacterized protein</fullName>
    </submittedName>
</protein>
<keyword evidence="2" id="KW-1185">Reference proteome</keyword>
<proteinExistence type="predicted"/>
<reference evidence="1 2" key="1">
    <citation type="journal article" date="2022" name="bioRxiv">
        <title>The genome of the oomycete Peronosclerospora sorghi, a cosmopolitan pathogen of maize and sorghum, is inflated with dispersed pseudogenes.</title>
        <authorList>
            <person name="Fletcher K."/>
            <person name="Martin F."/>
            <person name="Isakeit T."/>
            <person name="Cavanaugh K."/>
            <person name="Magill C."/>
            <person name="Michelmore R."/>
        </authorList>
    </citation>
    <scope>NUCLEOTIDE SEQUENCE [LARGE SCALE GENOMIC DNA]</scope>
    <source>
        <strain evidence="1">P6</strain>
    </source>
</reference>
<evidence type="ECO:0000313" key="1">
    <source>
        <dbReference type="EMBL" id="KAI9911500.1"/>
    </source>
</evidence>
<sequence length="142" mass="16081">MGALSSVRKLTVDSIALLELLEPKSVELAAKRSVRLRVQHLLKQQWPMCRILPYGSSQEYASSMHKRSQNEGIVVCFGGCDIDLSIYFEDVNVDARGQFSPQKRVDLLLQRASGSRNLFKCSNLFAMHAYLYLSCGMQSDRY</sequence>
<dbReference type="Proteomes" id="UP001163321">
    <property type="component" value="Chromosome 5"/>
</dbReference>
<dbReference type="EMBL" id="CM047584">
    <property type="protein sequence ID" value="KAI9911500.1"/>
    <property type="molecule type" value="Genomic_DNA"/>
</dbReference>
<name>A0ACC0VY61_9STRA</name>
<evidence type="ECO:0000313" key="2">
    <source>
        <dbReference type="Proteomes" id="UP001163321"/>
    </source>
</evidence>
<accession>A0ACC0VY61</accession>
<organism evidence="1 2">
    <name type="scientific">Peronosclerospora sorghi</name>
    <dbReference type="NCBI Taxonomy" id="230839"/>
    <lineage>
        <taxon>Eukaryota</taxon>
        <taxon>Sar</taxon>
        <taxon>Stramenopiles</taxon>
        <taxon>Oomycota</taxon>
        <taxon>Peronosporomycetes</taxon>
        <taxon>Peronosporales</taxon>
        <taxon>Peronosporaceae</taxon>
        <taxon>Peronosclerospora</taxon>
    </lineage>
</organism>